<organism evidence="2 3">
    <name type="scientific">Gossypium barbadense</name>
    <name type="common">Sea Island cotton</name>
    <name type="synonym">Hibiscus barbadensis</name>
    <dbReference type="NCBI Taxonomy" id="3634"/>
    <lineage>
        <taxon>Eukaryota</taxon>
        <taxon>Viridiplantae</taxon>
        <taxon>Streptophyta</taxon>
        <taxon>Embryophyta</taxon>
        <taxon>Tracheophyta</taxon>
        <taxon>Spermatophyta</taxon>
        <taxon>Magnoliopsida</taxon>
        <taxon>eudicotyledons</taxon>
        <taxon>Gunneridae</taxon>
        <taxon>Pentapetalae</taxon>
        <taxon>rosids</taxon>
        <taxon>malvids</taxon>
        <taxon>Malvales</taxon>
        <taxon>Malvaceae</taxon>
        <taxon>Malvoideae</taxon>
        <taxon>Gossypium</taxon>
    </lineage>
</organism>
<reference evidence="2 3" key="1">
    <citation type="submission" date="2015-01" db="EMBL/GenBank/DDBJ databases">
        <title>Genome of allotetraploid Gossypium barbadense reveals genomic plasticity and fiber elongation in cotton evolution.</title>
        <authorList>
            <person name="Chen X."/>
            <person name="Liu X."/>
            <person name="Zhao B."/>
            <person name="Zheng H."/>
            <person name="Hu Y."/>
            <person name="Lu G."/>
            <person name="Yang C."/>
            <person name="Chen J."/>
            <person name="Shan C."/>
            <person name="Zhang L."/>
            <person name="Zhou Y."/>
            <person name="Wang L."/>
            <person name="Guo W."/>
            <person name="Bai Y."/>
            <person name="Ruan J."/>
            <person name="Shangguan X."/>
            <person name="Mao Y."/>
            <person name="Jiang J."/>
            <person name="Zhu Y."/>
            <person name="Lei J."/>
            <person name="Kang H."/>
            <person name="Chen S."/>
            <person name="He X."/>
            <person name="Wang R."/>
            <person name="Wang Y."/>
            <person name="Chen J."/>
            <person name="Wang L."/>
            <person name="Yu S."/>
            <person name="Wang B."/>
            <person name="Wei J."/>
            <person name="Song S."/>
            <person name="Lu X."/>
            <person name="Gao Z."/>
            <person name="Gu W."/>
            <person name="Deng X."/>
            <person name="Ma D."/>
            <person name="Wang S."/>
            <person name="Liang W."/>
            <person name="Fang L."/>
            <person name="Cai C."/>
            <person name="Zhu X."/>
            <person name="Zhou B."/>
            <person name="Zhang Y."/>
            <person name="Chen Z."/>
            <person name="Xu S."/>
            <person name="Zhu R."/>
            <person name="Wang S."/>
            <person name="Zhang T."/>
            <person name="Zhao G."/>
        </authorList>
    </citation>
    <scope>NUCLEOTIDE SEQUENCE [LARGE SCALE GENOMIC DNA]</scope>
    <source>
        <strain evidence="3">cv. Xinhai21</strain>
        <tissue evidence="2">Leaf</tissue>
    </source>
</reference>
<feature type="compositionally biased region" description="Polar residues" evidence="1">
    <location>
        <begin position="17"/>
        <end position="28"/>
    </location>
</feature>
<evidence type="ECO:0000256" key="1">
    <source>
        <dbReference type="SAM" id="MobiDB-lite"/>
    </source>
</evidence>
<dbReference type="EMBL" id="KZ666512">
    <property type="protein sequence ID" value="PPR94494.1"/>
    <property type="molecule type" value="Genomic_DNA"/>
</dbReference>
<name>A0A2P5WTS5_GOSBA</name>
<protein>
    <submittedName>
        <fullName evidence="2">Uncharacterized protein</fullName>
    </submittedName>
</protein>
<sequence length="100" mass="11165">MHTGTPSMRCPVACPSHNRSAPRSQASPPTWVPPLTPRSPQKRLSRGHQCTNGYLPRFKPMIASPATEIFASHLQEKETNSRYTKKGRARKGKKSKQKGQ</sequence>
<evidence type="ECO:0000313" key="2">
    <source>
        <dbReference type="EMBL" id="PPR94494.1"/>
    </source>
</evidence>
<feature type="compositionally biased region" description="Basic residues" evidence="1">
    <location>
        <begin position="83"/>
        <end position="100"/>
    </location>
</feature>
<proteinExistence type="predicted"/>
<accession>A0A2P5WTS5</accession>
<gene>
    <name evidence="2" type="ORF">GOBAR_AA26175</name>
</gene>
<dbReference type="AlphaFoldDB" id="A0A2P5WTS5"/>
<feature type="region of interest" description="Disordered" evidence="1">
    <location>
        <begin position="1"/>
        <end position="50"/>
    </location>
</feature>
<dbReference type="Proteomes" id="UP000239757">
    <property type="component" value="Unassembled WGS sequence"/>
</dbReference>
<feature type="region of interest" description="Disordered" evidence="1">
    <location>
        <begin position="72"/>
        <end position="100"/>
    </location>
</feature>
<evidence type="ECO:0000313" key="3">
    <source>
        <dbReference type="Proteomes" id="UP000239757"/>
    </source>
</evidence>